<evidence type="ECO:0000313" key="3">
    <source>
        <dbReference type="Proteomes" id="UP000263900"/>
    </source>
</evidence>
<proteinExistence type="inferred from homology"/>
<dbReference type="KEGG" id="pseg:D3H65_19125"/>
<sequence>MSEKQTLYKKSLIKHLYFNEKLSCAELSLLTDKSLPHTARALNELVEEGVVRESGHASSTGGRRPQVYSLSPDNMYVVSVAMDQFITHIGILDMANQVVDKVERIELSLQGNPHALRELGQHLSQFILRSAIPKDKIAGIGIGMPGFVDGHKGINHSFLNTAQDNIISYIESVTNLPVLIDNDSSLIALAEWKLGGARQRQNAMVINISWGIGLGMILNGSLFRGQNGFAGEFSHIPLFTNNKICNCGKMGCLETETSLQVIAEKAIHGLNEGRTSILKNLSPIHLEDTIKVIMEAAVKGDKYAVELLSQAAYHIGRGVAILIHILNPGLIVLSGRGALAGRLWLAPVQQALNEHCIPKIAENIELMISPLGYHAERLGAAALVMEHFDDIPMHRKKQELLFA</sequence>
<dbReference type="SUPFAM" id="SSF46785">
    <property type="entry name" value="Winged helix' DNA-binding domain"/>
    <property type="match status" value="1"/>
</dbReference>
<dbReference type="PANTHER" id="PTHR18964">
    <property type="entry name" value="ROK (REPRESSOR, ORF, KINASE) FAMILY"/>
    <property type="match status" value="1"/>
</dbReference>
<dbReference type="SUPFAM" id="SSF53067">
    <property type="entry name" value="Actin-like ATPase domain"/>
    <property type="match status" value="2"/>
</dbReference>
<dbReference type="Proteomes" id="UP000263900">
    <property type="component" value="Chromosome"/>
</dbReference>
<dbReference type="InterPro" id="IPR000600">
    <property type="entry name" value="ROK"/>
</dbReference>
<dbReference type="Gene3D" id="1.10.10.10">
    <property type="entry name" value="Winged helix-like DNA-binding domain superfamily/Winged helix DNA-binding domain"/>
    <property type="match status" value="1"/>
</dbReference>
<evidence type="ECO:0000256" key="1">
    <source>
        <dbReference type="ARBA" id="ARBA00006479"/>
    </source>
</evidence>
<protein>
    <submittedName>
        <fullName evidence="2">ROK family protein</fullName>
    </submittedName>
</protein>
<dbReference type="Gene3D" id="3.30.420.40">
    <property type="match status" value="2"/>
</dbReference>
<dbReference type="RefSeq" id="WP_119051843.1">
    <property type="nucleotide sequence ID" value="NZ_CP032157.1"/>
</dbReference>
<evidence type="ECO:0000313" key="2">
    <source>
        <dbReference type="EMBL" id="AXY75964.1"/>
    </source>
</evidence>
<keyword evidence="3" id="KW-1185">Reference proteome</keyword>
<comment type="similarity">
    <text evidence="1">Belongs to the ROK (NagC/XylR) family.</text>
</comment>
<name>A0A3B7MN73_9BACT</name>
<dbReference type="PANTHER" id="PTHR18964:SF149">
    <property type="entry name" value="BIFUNCTIONAL UDP-N-ACETYLGLUCOSAMINE 2-EPIMERASE_N-ACETYLMANNOSAMINE KINASE"/>
    <property type="match status" value="1"/>
</dbReference>
<accession>A0A3B7MN73</accession>
<dbReference type="InterPro" id="IPR036388">
    <property type="entry name" value="WH-like_DNA-bd_sf"/>
</dbReference>
<dbReference type="AlphaFoldDB" id="A0A3B7MN73"/>
<dbReference type="OrthoDB" id="9810372at2"/>
<organism evidence="2 3">
    <name type="scientific">Paraflavitalea soli</name>
    <dbReference type="NCBI Taxonomy" id="2315862"/>
    <lineage>
        <taxon>Bacteria</taxon>
        <taxon>Pseudomonadati</taxon>
        <taxon>Bacteroidota</taxon>
        <taxon>Chitinophagia</taxon>
        <taxon>Chitinophagales</taxon>
        <taxon>Chitinophagaceae</taxon>
        <taxon>Paraflavitalea</taxon>
    </lineage>
</organism>
<reference evidence="2 3" key="1">
    <citation type="submission" date="2018-09" db="EMBL/GenBank/DDBJ databases">
        <title>Genome sequencing of strain 6GH32-13.</title>
        <authorList>
            <person name="Weon H.-Y."/>
            <person name="Heo J."/>
            <person name="Kwon S.-W."/>
        </authorList>
    </citation>
    <scope>NUCLEOTIDE SEQUENCE [LARGE SCALE GENOMIC DNA]</scope>
    <source>
        <strain evidence="2 3">5GH32-13</strain>
    </source>
</reference>
<dbReference type="EMBL" id="CP032157">
    <property type="protein sequence ID" value="AXY75964.1"/>
    <property type="molecule type" value="Genomic_DNA"/>
</dbReference>
<gene>
    <name evidence="2" type="ORF">D3H65_19125</name>
</gene>
<dbReference type="InterPro" id="IPR043129">
    <property type="entry name" value="ATPase_NBD"/>
</dbReference>
<dbReference type="Pfam" id="PF00480">
    <property type="entry name" value="ROK"/>
    <property type="match status" value="1"/>
</dbReference>
<dbReference type="InterPro" id="IPR036390">
    <property type="entry name" value="WH_DNA-bd_sf"/>
</dbReference>